<sequence length="231" mass="25456">MEAEALAVLSIPRLKFLSCLFILDYLIDPAPESLHNLKIDGFEFGTLLIGCRDRLSIDAHRCGPAITNLVNLFGVAGNHFCEVAHALLLPTWRQRTEPFGVNRHLSAYPYCRWSALEDVDLFSGAGQLRDYLHGSCARTDNSNNLVAKVIHGFGRATAGVVVVPSRCVKSLTLEELDTFDAGQLRFMHEAAGRYKELCSYLIAALGYKVPTLGIVVPLKGLNLGLEQRMLV</sequence>
<name>A0A6J6LCT1_9ZZZZ</name>
<dbReference type="EMBL" id="CAEZWM010000090">
    <property type="protein sequence ID" value="CAB4658503.1"/>
    <property type="molecule type" value="Genomic_DNA"/>
</dbReference>
<proteinExistence type="predicted"/>
<evidence type="ECO:0000313" key="1">
    <source>
        <dbReference type="EMBL" id="CAB4658503.1"/>
    </source>
</evidence>
<gene>
    <name evidence="1" type="ORF">UFOPK2242_00816</name>
</gene>
<protein>
    <submittedName>
        <fullName evidence="1">Unannotated protein</fullName>
    </submittedName>
</protein>
<accession>A0A6J6LCT1</accession>
<dbReference type="AlphaFoldDB" id="A0A6J6LCT1"/>
<organism evidence="1">
    <name type="scientific">freshwater metagenome</name>
    <dbReference type="NCBI Taxonomy" id="449393"/>
    <lineage>
        <taxon>unclassified sequences</taxon>
        <taxon>metagenomes</taxon>
        <taxon>ecological metagenomes</taxon>
    </lineage>
</organism>
<reference evidence="1" key="1">
    <citation type="submission" date="2020-05" db="EMBL/GenBank/DDBJ databases">
        <authorList>
            <person name="Chiriac C."/>
            <person name="Salcher M."/>
            <person name="Ghai R."/>
            <person name="Kavagutti S V."/>
        </authorList>
    </citation>
    <scope>NUCLEOTIDE SEQUENCE</scope>
</reference>